<dbReference type="AlphaFoldDB" id="A0A563VQU9"/>
<evidence type="ECO:0000313" key="2">
    <source>
        <dbReference type="Proteomes" id="UP000320055"/>
    </source>
</evidence>
<organism evidence="1 2">
    <name type="scientific">Hyella patelloides LEGE 07179</name>
    <dbReference type="NCBI Taxonomy" id="945734"/>
    <lineage>
        <taxon>Bacteria</taxon>
        <taxon>Bacillati</taxon>
        <taxon>Cyanobacteriota</taxon>
        <taxon>Cyanophyceae</taxon>
        <taxon>Pleurocapsales</taxon>
        <taxon>Hyellaceae</taxon>
        <taxon>Hyella</taxon>
    </lineage>
</organism>
<accession>A0A563VQU9</accession>
<name>A0A563VQU9_9CYAN</name>
<protein>
    <submittedName>
        <fullName evidence="1">Uncharacterized protein</fullName>
    </submittedName>
</protein>
<dbReference type="Proteomes" id="UP000320055">
    <property type="component" value="Unassembled WGS sequence"/>
</dbReference>
<gene>
    <name evidence="1" type="ORF">H1P_210028</name>
</gene>
<proteinExistence type="predicted"/>
<sequence>MSYLVTTKKDLQPLQLRSLLLNLRETTIFDLFLCKQGQLTFQIDNFQYPLSQISSTITIIGKLERKLK</sequence>
<evidence type="ECO:0000313" key="1">
    <source>
        <dbReference type="EMBL" id="VEP13647.1"/>
    </source>
</evidence>
<reference evidence="1 2" key="1">
    <citation type="submission" date="2019-01" db="EMBL/GenBank/DDBJ databases">
        <authorList>
            <person name="Brito A."/>
        </authorList>
    </citation>
    <scope>NUCLEOTIDE SEQUENCE [LARGE SCALE GENOMIC DNA]</scope>
    <source>
        <strain evidence="1">1</strain>
    </source>
</reference>
<dbReference type="EMBL" id="CAACVJ010000124">
    <property type="protein sequence ID" value="VEP13647.1"/>
    <property type="molecule type" value="Genomic_DNA"/>
</dbReference>
<keyword evidence="2" id="KW-1185">Reference proteome</keyword>